<evidence type="ECO:0000313" key="2">
    <source>
        <dbReference type="Proteomes" id="UP001229421"/>
    </source>
</evidence>
<dbReference type="AlphaFoldDB" id="A0AAD8KUG1"/>
<dbReference type="EMBL" id="JAUHHV010000003">
    <property type="protein sequence ID" value="KAK1429785.1"/>
    <property type="molecule type" value="Genomic_DNA"/>
</dbReference>
<evidence type="ECO:0000313" key="1">
    <source>
        <dbReference type="EMBL" id="KAK1429785.1"/>
    </source>
</evidence>
<gene>
    <name evidence="1" type="ORF">QVD17_12011</name>
</gene>
<proteinExistence type="predicted"/>
<accession>A0AAD8KUG1</accession>
<keyword evidence="2" id="KW-1185">Reference proteome</keyword>
<dbReference type="Proteomes" id="UP001229421">
    <property type="component" value="Unassembled WGS sequence"/>
</dbReference>
<comment type="caution">
    <text evidence="1">The sequence shown here is derived from an EMBL/GenBank/DDBJ whole genome shotgun (WGS) entry which is preliminary data.</text>
</comment>
<organism evidence="1 2">
    <name type="scientific">Tagetes erecta</name>
    <name type="common">African marigold</name>
    <dbReference type="NCBI Taxonomy" id="13708"/>
    <lineage>
        <taxon>Eukaryota</taxon>
        <taxon>Viridiplantae</taxon>
        <taxon>Streptophyta</taxon>
        <taxon>Embryophyta</taxon>
        <taxon>Tracheophyta</taxon>
        <taxon>Spermatophyta</taxon>
        <taxon>Magnoliopsida</taxon>
        <taxon>eudicotyledons</taxon>
        <taxon>Gunneridae</taxon>
        <taxon>Pentapetalae</taxon>
        <taxon>asterids</taxon>
        <taxon>campanulids</taxon>
        <taxon>Asterales</taxon>
        <taxon>Asteraceae</taxon>
        <taxon>Asteroideae</taxon>
        <taxon>Heliantheae alliance</taxon>
        <taxon>Tageteae</taxon>
        <taxon>Tagetes</taxon>
    </lineage>
</organism>
<sequence>MMDYKKISKRPPQLGFCWQEHDASVHNSKFTTADQQQAADFSDNDVLLMNVVQLINNVDDYECSKV</sequence>
<protein>
    <submittedName>
        <fullName evidence="1">Uncharacterized protein</fullName>
    </submittedName>
</protein>
<reference evidence="1" key="1">
    <citation type="journal article" date="2023" name="bioRxiv">
        <title>Improved chromosome-level genome assembly for marigold (Tagetes erecta).</title>
        <authorList>
            <person name="Jiang F."/>
            <person name="Yuan L."/>
            <person name="Wang S."/>
            <person name="Wang H."/>
            <person name="Xu D."/>
            <person name="Wang A."/>
            <person name="Fan W."/>
        </authorList>
    </citation>
    <scope>NUCLEOTIDE SEQUENCE</scope>
    <source>
        <strain evidence="1">WSJ</strain>
        <tissue evidence="1">Leaf</tissue>
    </source>
</reference>
<name>A0AAD8KUG1_TARER</name>